<evidence type="ECO:0000256" key="4">
    <source>
        <dbReference type="ARBA" id="ARBA00022691"/>
    </source>
</evidence>
<evidence type="ECO:0000256" key="7">
    <source>
        <dbReference type="RuleBase" id="RU000416"/>
    </source>
</evidence>
<keyword evidence="5" id="KW-0680">Restriction system</keyword>
<dbReference type="EC" id="2.1.1.37" evidence="1"/>
<keyword evidence="3 6" id="KW-0808">Transferase</keyword>
<keyword evidence="2 6" id="KW-0489">Methyltransferase</keyword>
<comment type="similarity">
    <text evidence="6 7">Belongs to the class I-like SAM-binding methyltransferase superfamily. C5-methyltransferase family.</text>
</comment>
<dbReference type="PRINTS" id="PR00105">
    <property type="entry name" value="C5METTRFRASE"/>
</dbReference>
<dbReference type="NCBIfam" id="TIGR00675">
    <property type="entry name" value="dcm"/>
    <property type="match status" value="1"/>
</dbReference>
<evidence type="ECO:0000313" key="9">
    <source>
        <dbReference type="Proteomes" id="UP001519343"/>
    </source>
</evidence>
<dbReference type="PROSITE" id="PS51679">
    <property type="entry name" value="SAM_MT_C5"/>
    <property type="match status" value="1"/>
</dbReference>
<dbReference type="RefSeq" id="WP_209809853.1">
    <property type="nucleotide sequence ID" value="NZ_JAGGKT010000004.1"/>
</dbReference>
<keyword evidence="9" id="KW-1185">Reference proteome</keyword>
<dbReference type="GO" id="GO:0032259">
    <property type="term" value="P:methylation"/>
    <property type="evidence" value="ECO:0007669"/>
    <property type="project" value="UniProtKB-KW"/>
</dbReference>
<proteinExistence type="inferred from homology"/>
<dbReference type="Gene3D" id="3.90.120.10">
    <property type="entry name" value="DNA Methylase, subunit A, domain 2"/>
    <property type="match status" value="1"/>
</dbReference>
<evidence type="ECO:0000256" key="3">
    <source>
        <dbReference type="ARBA" id="ARBA00022679"/>
    </source>
</evidence>
<dbReference type="GO" id="GO:0003886">
    <property type="term" value="F:DNA (cytosine-5-)-methyltransferase activity"/>
    <property type="evidence" value="ECO:0007669"/>
    <property type="project" value="UniProtKB-EC"/>
</dbReference>
<dbReference type="Proteomes" id="UP001519343">
    <property type="component" value="Unassembled WGS sequence"/>
</dbReference>
<reference evidence="8 9" key="1">
    <citation type="submission" date="2021-03" db="EMBL/GenBank/DDBJ databases">
        <title>Genomic Encyclopedia of Type Strains, Phase IV (KMG-IV): sequencing the most valuable type-strain genomes for metagenomic binning, comparative biology and taxonomic classification.</title>
        <authorList>
            <person name="Goeker M."/>
        </authorList>
    </citation>
    <scope>NUCLEOTIDE SEQUENCE [LARGE SCALE GENOMIC DNA]</scope>
    <source>
        <strain evidence="8 9">DSM 24738</strain>
    </source>
</reference>
<dbReference type="InterPro" id="IPR001525">
    <property type="entry name" value="C5_MeTfrase"/>
</dbReference>
<dbReference type="EMBL" id="JAGGKT010000004">
    <property type="protein sequence ID" value="MBP1931760.1"/>
    <property type="molecule type" value="Genomic_DNA"/>
</dbReference>
<dbReference type="SUPFAM" id="SSF53335">
    <property type="entry name" value="S-adenosyl-L-methionine-dependent methyltransferases"/>
    <property type="match status" value="1"/>
</dbReference>
<dbReference type="Pfam" id="PF00145">
    <property type="entry name" value="DNA_methylase"/>
    <property type="match status" value="1"/>
</dbReference>
<evidence type="ECO:0000256" key="2">
    <source>
        <dbReference type="ARBA" id="ARBA00022603"/>
    </source>
</evidence>
<dbReference type="InterPro" id="IPR029063">
    <property type="entry name" value="SAM-dependent_MTases_sf"/>
</dbReference>
<accession>A0ABS4GNB1</accession>
<evidence type="ECO:0000256" key="1">
    <source>
        <dbReference type="ARBA" id="ARBA00011975"/>
    </source>
</evidence>
<feature type="active site" evidence="6">
    <location>
        <position position="250"/>
    </location>
</feature>
<dbReference type="InterPro" id="IPR050390">
    <property type="entry name" value="C5-Methyltransferase"/>
</dbReference>
<gene>
    <name evidence="8" type="ORF">J2Z37_001761</name>
</gene>
<organism evidence="8 9">
    <name type="scientific">Ammoniphilus resinae</name>
    <dbReference type="NCBI Taxonomy" id="861532"/>
    <lineage>
        <taxon>Bacteria</taxon>
        <taxon>Bacillati</taxon>
        <taxon>Bacillota</taxon>
        <taxon>Bacilli</taxon>
        <taxon>Bacillales</taxon>
        <taxon>Paenibacillaceae</taxon>
        <taxon>Aneurinibacillus group</taxon>
        <taxon>Ammoniphilus</taxon>
    </lineage>
</organism>
<sequence>MLKKRPAKVSHRGIYLKDKELVDTDFKIGSHFKYIWDVKEKRLVIVPTEEKTRNTVSHLADGVTPVIDIRTKEAREAFQGCDLLEVEIYQNQIVVIGSVKSSDFAEGASLTSLLSSKQKKGQLIELTSYLKAKPKAVAILSQEELKQAVGGYPTHITIEEESTTSSNSLFDLLSWLKIPLAAASIFSGAGLMDIGFIQAKFDVIFALEMDPQAVKTYRHNIGDHIVEANICDYMKSLIPKVPLLFGGSPCKGFSNANRHSNFLDNPNNLLVREYIDTVQTVQPLVFCLENVPQLLSCGGGKFKKEIEHALSDYEITSGVVSATSVGGAPQVRDRAIFIGSKIGRISLPEPTLKSEEYPTVRDAFEGLHDGIANQKDISVSSSLTKERIHAVPPGGNVHDIPTEIRPKGVHSNQYKRLKWDEPSVTVVNPRKAMLLHPSEDRILSVRECARLQQVPDDFEFLGTLDALQQQVANAVPVGLAYRVAMKIKEAFLQFGLRNRPATAW</sequence>
<keyword evidence="4 6" id="KW-0949">S-adenosyl-L-methionine</keyword>
<dbReference type="PANTHER" id="PTHR10629">
    <property type="entry name" value="CYTOSINE-SPECIFIC METHYLTRANSFERASE"/>
    <property type="match status" value="1"/>
</dbReference>
<comment type="caution">
    <text evidence="8">The sequence shown here is derived from an EMBL/GenBank/DDBJ whole genome shotgun (WGS) entry which is preliminary data.</text>
</comment>
<evidence type="ECO:0000313" key="8">
    <source>
        <dbReference type="EMBL" id="MBP1931760.1"/>
    </source>
</evidence>
<name>A0ABS4GNB1_9BACL</name>
<dbReference type="Gene3D" id="3.40.50.150">
    <property type="entry name" value="Vaccinia Virus protein VP39"/>
    <property type="match status" value="1"/>
</dbReference>
<evidence type="ECO:0000256" key="5">
    <source>
        <dbReference type="ARBA" id="ARBA00022747"/>
    </source>
</evidence>
<protein>
    <recommendedName>
        <fullName evidence="1">DNA (cytosine-5-)-methyltransferase</fullName>
        <ecNumber evidence="1">2.1.1.37</ecNumber>
    </recommendedName>
</protein>
<evidence type="ECO:0000256" key="6">
    <source>
        <dbReference type="PROSITE-ProRule" id="PRU01016"/>
    </source>
</evidence>
<dbReference type="PANTHER" id="PTHR10629:SF52">
    <property type="entry name" value="DNA (CYTOSINE-5)-METHYLTRANSFERASE 1"/>
    <property type="match status" value="1"/>
</dbReference>